<organism evidence="2 3">
    <name type="scientific">Meloidogyne graminicola</name>
    <dbReference type="NCBI Taxonomy" id="189291"/>
    <lineage>
        <taxon>Eukaryota</taxon>
        <taxon>Metazoa</taxon>
        <taxon>Ecdysozoa</taxon>
        <taxon>Nematoda</taxon>
        <taxon>Chromadorea</taxon>
        <taxon>Rhabditida</taxon>
        <taxon>Tylenchina</taxon>
        <taxon>Tylenchomorpha</taxon>
        <taxon>Tylenchoidea</taxon>
        <taxon>Meloidogynidae</taxon>
        <taxon>Meloidogyninae</taxon>
        <taxon>Meloidogyne</taxon>
    </lineage>
</organism>
<dbReference type="AlphaFoldDB" id="A0A8S9ZJH9"/>
<dbReference type="Proteomes" id="UP000605970">
    <property type="component" value="Unassembled WGS sequence"/>
</dbReference>
<dbReference type="OrthoDB" id="5895665at2759"/>
<dbReference type="SUPFAM" id="SSF81321">
    <property type="entry name" value="Family A G protein-coupled receptor-like"/>
    <property type="match status" value="1"/>
</dbReference>
<keyword evidence="1" id="KW-0812">Transmembrane</keyword>
<evidence type="ECO:0000313" key="2">
    <source>
        <dbReference type="EMBL" id="KAF7633457.1"/>
    </source>
</evidence>
<accession>A0A8S9ZJH9</accession>
<proteinExistence type="predicted"/>
<evidence type="ECO:0000256" key="1">
    <source>
        <dbReference type="SAM" id="Phobius"/>
    </source>
</evidence>
<feature type="transmembrane region" description="Helical" evidence="1">
    <location>
        <begin position="154"/>
        <end position="173"/>
    </location>
</feature>
<dbReference type="InterPro" id="IPR047130">
    <property type="entry name" value="7TM_GPCR_Srsx_nematod"/>
</dbReference>
<keyword evidence="1" id="KW-0472">Membrane</keyword>
<name>A0A8S9ZJH9_9BILA</name>
<feature type="transmembrane region" description="Helical" evidence="1">
    <location>
        <begin position="205"/>
        <end position="225"/>
    </location>
</feature>
<dbReference type="PANTHER" id="PTHR23360:SF5">
    <property type="entry name" value="G-PROTEIN COUPLED RECEPTORS FAMILY 1 PROFILE DOMAIN-CONTAINING PROTEIN"/>
    <property type="match status" value="1"/>
</dbReference>
<keyword evidence="3" id="KW-1185">Reference proteome</keyword>
<feature type="transmembrane region" description="Helical" evidence="1">
    <location>
        <begin position="34"/>
        <end position="60"/>
    </location>
</feature>
<gene>
    <name evidence="2" type="ORF">Mgra_00007145</name>
</gene>
<comment type="caution">
    <text evidence="2">The sequence shown here is derived from an EMBL/GenBank/DDBJ whole genome shotgun (WGS) entry which is preliminary data.</text>
</comment>
<dbReference type="PANTHER" id="PTHR23360">
    <property type="entry name" value="G-PROTEIN COUPLED RECEPTORS FAMILY 1 PROFILE DOMAIN-CONTAINING PROTEIN-RELATED"/>
    <property type="match status" value="1"/>
</dbReference>
<keyword evidence="1" id="KW-1133">Transmembrane helix</keyword>
<evidence type="ECO:0000313" key="3">
    <source>
        <dbReference type="Proteomes" id="UP000605970"/>
    </source>
</evidence>
<feature type="transmembrane region" description="Helical" evidence="1">
    <location>
        <begin position="111"/>
        <end position="133"/>
    </location>
</feature>
<sequence>MSTNSKFSEWDKLGGPSLDPNYLSYKDVGINSVFFVPALIRAFMAFISILLNLSVCYITIKYRNKYLIFKSNTSILLGINSFFEILNQSAQFIFLVIAGSGINLIPFGKIVFFQIFSIIGYYSTIFMFTNLSFDRLLGVAFPILYIKLNKRKYIYLHLFSIILLNCYIIYIIIKSSNNYYEWPVNGTLNDFISIISIENNLLSSITFMFTPPLVLYFLIGLILFIKKLFLMN</sequence>
<dbReference type="EMBL" id="JABEBT010000076">
    <property type="protein sequence ID" value="KAF7633457.1"/>
    <property type="molecule type" value="Genomic_DNA"/>
</dbReference>
<protein>
    <submittedName>
        <fullName evidence="2">G_PROTEIN_RECEP_F1_2 domain-containing protein</fullName>
    </submittedName>
</protein>
<reference evidence="2" key="1">
    <citation type="journal article" date="2020" name="Ecol. Evol.">
        <title>Genome structure and content of the rice root-knot nematode (Meloidogyne graminicola).</title>
        <authorList>
            <person name="Phan N.T."/>
            <person name="Danchin E.G.J."/>
            <person name="Klopp C."/>
            <person name="Perfus-Barbeoch L."/>
            <person name="Kozlowski D.K."/>
            <person name="Koutsovoulos G.D."/>
            <person name="Lopez-Roques C."/>
            <person name="Bouchez O."/>
            <person name="Zahm M."/>
            <person name="Besnard G."/>
            <person name="Bellafiore S."/>
        </authorList>
    </citation>
    <scope>NUCLEOTIDE SEQUENCE</scope>
    <source>
        <strain evidence="2">VN-18</strain>
    </source>
</reference>
<dbReference type="Gene3D" id="1.20.1070.10">
    <property type="entry name" value="Rhodopsin 7-helix transmembrane proteins"/>
    <property type="match status" value="1"/>
</dbReference>
<feature type="transmembrane region" description="Helical" evidence="1">
    <location>
        <begin position="81"/>
        <end position="105"/>
    </location>
</feature>